<dbReference type="Pfam" id="PF13181">
    <property type="entry name" value="TPR_8"/>
    <property type="match status" value="1"/>
</dbReference>
<dbReference type="PROSITE" id="PS50293">
    <property type="entry name" value="TPR_REGION"/>
    <property type="match status" value="9"/>
</dbReference>
<dbReference type="InterPro" id="IPR052943">
    <property type="entry name" value="TMTC_O-mannosyl-trnsfr"/>
</dbReference>
<dbReference type="Pfam" id="PF14559">
    <property type="entry name" value="TPR_19"/>
    <property type="match status" value="1"/>
</dbReference>
<dbReference type="InterPro" id="IPR019734">
    <property type="entry name" value="TPR_rpt"/>
</dbReference>
<dbReference type="PROSITE" id="PS00018">
    <property type="entry name" value="EF_HAND_1"/>
    <property type="match status" value="1"/>
</dbReference>
<dbReference type="Gene3D" id="1.25.40.10">
    <property type="entry name" value="Tetratricopeptide repeat domain"/>
    <property type="match status" value="11"/>
</dbReference>
<dbReference type="SUPFAM" id="SSF48452">
    <property type="entry name" value="TPR-like"/>
    <property type="match status" value="6"/>
</dbReference>
<dbReference type="InterPro" id="IPR013105">
    <property type="entry name" value="TPR_2"/>
</dbReference>
<dbReference type="InterPro" id="IPR006597">
    <property type="entry name" value="Sel1-like"/>
</dbReference>
<protein>
    <submittedName>
        <fullName evidence="3">TPR repeat-containing protein YrrB</fullName>
    </submittedName>
</protein>
<dbReference type="InterPro" id="IPR018247">
    <property type="entry name" value="EF_Hand_1_Ca_BS"/>
</dbReference>
<dbReference type="SMART" id="SM00671">
    <property type="entry name" value="SEL1"/>
    <property type="match status" value="5"/>
</dbReference>
<proteinExistence type="predicted"/>
<sequence>MGSNKPMMGRQKSGKKPFLDVNLILQQAIAHHDAGRHSEAAAVSRELLAAQPDNAIALDLVGVDLYLRGELKLANITLKRSIRNNGAIPDIHNHLGLVLEAQGQLDKAVASFHKSIALKPDYAEAHINLGNVLNKLDRPVEAIASYQNVIAINPRNVLGYFNLGVVLERSGRLEEAIGSYRRTLALDPDNAEALFNLGSCLQKLGQKEQLEQAIESFSRTLALKPDHFKAQLNLGAAQFSLHRLEDALASFRKAIDLNPDDAIAHYNLGSVYLQLNRLNEAKTCFERTITINPEYVGGHSNLGMTLYLMGEWDRASFHYRQSLRIDPDNVEANANLGSFYRVKGKFEAAIYHLERAINVQPDRAEAHWNLSLPLLATGNLEQGWQKYEWRWKGNERWIPTAPKKRNFPQPWWDGSDPKDRTILVWAEQGIGDEILFANVLPDIIAIAKHCVVECAPRLTSLFARSFPEAEVVARSIPPDPRTLMPDIDLQIPMGSLPGWFRTALGSFPAHPGYFTPDPQRVTYWAERLAVVDGRPKVGICWRSMDRDAERDLSYTELTQWGSIFSVPGVSFVNLQYDDCRAELEAARQQFGVEIHDWDEIDLMNDLDEVAALTAALDVVISPATSVAAMAGAIGTRVLQFVLDDNWPSLGTDRMPWFPNTKLFVRHWDESEPWGKVLEAIASDIKGIAADISQDRQDSGLSVWRKTKHHESKRALPNLNKRDIPGKIEAAIGHHKAGRLLKAEALYRQVLEIAPKHSDALSLLGRLTMERGDPVGAVEFISKAISINPDPVYFFNMALVKRALNLFDEAIACYRTALSIKPDFVEAHINLGNELKNQGKIDEAIVCYQKALMVKPDFAEAHCNLGDAYKLQGNLELAFTCYKKALALKPDYSEAHNGLGVVLSDQADFDAAIDHYLRALAIKEDNPAALCNLGLAYRTKGDISKSLEIFERAVSLQPDRAEYHWNLALSLLLSGNLSRGWQEYDWRWNQEQVWQFPPPAKRNFPQPWWGGENPKGKSILIWAEQGVGDAIMFANALPDIIAAAKHCVVECDPRLVPLFVRSFPRAEIVARETPPDPRTLMQDIDLQIPMGSLSRWFRANIESFPDHHGYLIPDPQRVVYWKRRLEAIDDRPKVGICWRSILRNVLRDLHYTELTQWGSIFSVPGVSFVNLQYDDCRAELEAARQQFGVEIHDWDEIDLMNDLDEVAALTAALDVVISPATSVAAMAGAIGTPVLQFVLVDNWPSLGTDRMPWFPSTQLSMRKLGKSWCGVLAAIAGQLAELSSSEAFRDSRRLVATQAVGSELNDTVSRAIQVASKFQQAGQFSEAEALYSQILEVQPNNPQVLSLLGVMAHQMGDSQLAIELLGIAIGIDPSVPSFHNNLGSVFEAMGRVEDAMASYVKASNIRPDYADAHYNLGTVQYRLGRKEEAIASFNKAITADPESFKAHNNLGVVLAELSDFDGVIRHYLRALEIQPNHIAALSNLASAYRMRGEVAKSIEFHQRVLSLEPDRAETHWNLSLSLLMSGNLVQGWQEYEWRWKGDAQWVPPPPTNRNFPQPWWSGEDINDKTILIWTEQGVGDEILFANVLPDIISAAKHCVVECDPRLISLFARSFPTAEIVARTTPSDPRTLMPDIDLQIPIGNLPRWFRPNLESFPKRQGYLIPDPRRVAYWKQKLDALDVQLKVGICWRSMYRNAERDLHYSTLGQWGDIFSVPGATFVNLQYDDCSAELAEVLQLLGVEIHVSDDIDLLNDLDESAALTAALDLVIAPSTSVAAMAGALGKPVLQFTASDNWPALGSNRMPWFPNTKLFIRNWGDSWEKVFHSLANNLRGVVRRT</sequence>
<gene>
    <name evidence="3" type="primary">yrrB_14</name>
    <name evidence="3" type="ORF">GALL_297720</name>
</gene>
<dbReference type="PANTHER" id="PTHR44809:SF1">
    <property type="entry name" value="PROTEIN O-MANNOSYL-TRANSFERASE TMTC1"/>
    <property type="match status" value="1"/>
</dbReference>
<organism evidence="3">
    <name type="scientific">mine drainage metagenome</name>
    <dbReference type="NCBI Taxonomy" id="410659"/>
    <lineage>
        <taxon>unclassified sequences</taxon>
        <taxon>metagenomes</taxon>
        <taxon>ecological metagenomes</taxon>
    </lineage>
</organism>
<dbReference type="Pfam" id="PF07719">
    <property type="entry name" value="TPR_2"/>
    <property type="match status" value="1"/>
</dbReference>
<dbReference type="PANTHER" id="PTHR44809">
    <property type="match status" value="1"/>
</dbReference>
<keyword evidence="1" id="KW-0677">Repeat</keyword>
<reference evidence="3" key="1">
    <citation type="submission" date="2016-10" db="EMBL/GenBank/DDBJ databases">
        <title>Sequence of Gallionella enrichment culture.</title>
        <authorList>
            <person name="Poehlein A."/>
            <person name="Muehling M."/>
            <person name="Daniel R."/>
        </authorList>
    </citation>
    <scope>NUCLEOTIDE SEQUENCE</scope>
</reference>
<dbReference type="EMBL" id="MLJW01000376">
    <property type="protein sequence ID" value="OIQ88335.1"/>
    <property type="molecule type" value="Genomic_DNA"/>
</dbReference>
<dbReference type="InterPro" id="IPR011990">
    <property type="entry name" value="TPR-like_helical_dom_sf"/>
</dbReference>
<evidence type="ECO:0000313" key="3">
    <source>
        <dbReference type="EMBL" id="OIQ88335.1"/>
    </source>
</evidence>
<dbReference type="PROSITE" id="PS50005">
    <property type="entry name" value="TPR"/>
    <property type="match status" value="17"/>
</dbReference>
<dbReference type="SMART" id="SM00028">
    <property type="entry name" value="TPR"/>
    <property type="match status" value="22"/>
</dbReference>
<dbReference type="Pfam" id="PF13414">
    <property type="entry name" value="TPR_11"/>
    <property type="match status" value="7"/>
</dbReference>
<dbReference type="SUPFAM" id="SSF53756">
    <property type="entry name" value="UDP-Glycosyltransferase/glycogen phosphorylase"/>
    <property type="match status" value="3"/>
</dbReference>
<dbReference type="Pfam" id="PF13432">
    <property type="entry name" value="TPR_16"/>
    <property type="match status" value="1"/>
</dbReference>
<accession>A0A1J5R8H2</accession>
<name>A0A1J5R8H2_9ZZZZ</name>
<comment type="caution">
    <text evidence="3">The sequence shown here is derived from an EMBL/GenBank/DDBJ whole genome shotgun (WGS) entry which is preliminary data.</text>
</comment>
<keyword evidence="2" id="KW-0802">TPR repeat</keyword>
<evidence type="ECO:0000256" key="2">
    <source>
        <dbReference type="ARBA" id="ARBA00022803"/>
    </source>
</evidence>
<dbReference type="Pfam" id="PF13176">
    <property type="entry name" value="TPR_7"/>
    <property type="match status" value="1"/>
</dbReference>
<evidence type="ECO:0000256" key="1">
    <source>
        <dbReference type="ARBA" id="ARBA00022737"/>
    </source>
</evidence>